<organism evidence="1 2">
    <name type="scientific">Anabaena azotica FACHB-119</name>
    <dbReference type="NCBI Taxonomy" id="947527"/>
    <lineage>
        <taxon>Bacteria</taxon>
        <taxon>Bacillati</taxon>
        <taxon>Cyanobacteriota</taxon>
        <taxon>Cyanophyceae</taxon>
        <taxon>Nostocales</taxon>
        <taxon>Nostocaceae</taxon>
        <taxon>Anabaena</taxon>
        <taxon>Anabaena azotica</taxon>
    </lineage>
</organism>
<gene>
    <name evidence="1" type="ORF">H6G83_14860</name>
</gene>
<sequence length="78" mass="8963">MLPADERVREVELVTSASSLRDASLREATHYVPLREHTYRSLINLTVDFTQVCNRHSPLFIPTLLRTYVGTFALRQSC</sequence>
<evidence type="ECO:0000313" key="1">
    <source>
        <dbReference type="EMBL" id="MBD2501868.1"/>
    </source>
</evidence>
<proteinExistence type="predicted"/>
<keyword evidence="2" id="KW-1185">Reference proteome</keyword>
<dbReference type="RefSeq" id="WP_190473546.1">
    <property type="nucleotide sequence ID" value="NZ_JACJSG010000018.1"/>
</dbReference>
<dbReference type="EMBL" id="JACJSG010000018">
    <property type="protein sequence ID" value="MBD2501868.1"/>
    <property type="molecule type" value="Genomic_DNA"/>
</dbReference>
<comment type="caution">
    <text evidence="1">The sequence shown here is derived from an EMBL/GenBank/DDBJ whole genome shotgun (WGS) entry which is preliminary data.</text>
</comment>
<dbReference type="Proteomes" id="UP000661112">
    <property type="component" value="Unassembled WGS sequence"/>
</dbReference>
<accession>A0ABR8D600</accession>
<reference evidence="1 2" key="1">
    <citation type="journal article" date="2020" name="ISME J.">
        <title>Comparative genomics reveals insights into cyanobacterial evolution and habitat adaptation.</title>
        <authorList>
            <person name="Chen M.Y."/>
            <person name="Teng W.K."/>
            <person name="Zhao L."/>
            <person name="Hu C.X."/>
            <person name="Zhou Y.K."/>
            <person name="Han B.P."/>
            <person name="Song L.R."/>
            <person name="Shu W.S."/>
        </authorList>
    </citation>
    <scope>NUCLEOTIDE SEQUENCE [LARGE SCALE GENOMIC DNA]</scope>
    <source>
        <strain evidence="1 2">FACHB-119</strain>
    </source>
</reference>
<evidence type="ECO:0000313" key="2">
    <source>
        <dbReference type="Proteomes" id="UP000661112"/>
    </source>
</evidence>
<protein>
    <submittedName>
        <fullName evidence="1">Uncharacterized protein</fullName>
    </submittedName>
</protein>
<name>A0ABR8D600_9NOST</name>